<feature type="compositionally biased region" description="Basic and acidic residues" evidence="1">
    <location>
        <begin position="25"/>
        <end position="37"/>
    </location>
</feature>
<organism evidence="2 3">
    <name type="scientific">Tritonibacter multivorans</name>
    <dbReference type="NCBI Taxonomy" id="928856"/>
    <lineage>
        <taxon>Bacteria</taxon>
        <taxon>Pseudomonadati</taxon>
        <taxon>Pseudomonadota</taxon>
        <taxon>Alphaproteobacteria</taxon>
        <taxon>Rhodobacterales</taxon>
        <taxon>Paracoccaceae</taxon>
        <taxon>Tritonibacter</taxon>
    </lineage>
</organism>
<evidence type="ECO:0000313" key="3">
    <source>
        <dbReference type="Proteomes" id="UP000052022"/>
    </source>
</evidence>
<accession>A0A0P1GFT9</accession>
<evidence type="ECO:0000313" key="2">
    <source>
        <dbReference type="EMBL" id="CUH80683.1"/>
    </source>
</evidence>
<proteinExistence type="predicted"/>
<gene>
    <name evidence="2" type="ORF">TRM7557_03042</name>
</gene>
<dbReference type="EMBL" id="CYSD01000039">
    <property type="protein sequence ID" value="CUH80683.1"/>
    <property type="molecule type" value="Genomic_DNA"/>
</dbReference>
<name>A0A0P1GFT9_9RHOB</name>
<protein>
    <submittedName>
        <fullName evidence="2">Uncharacterized protein</fullName>
    </submittedName>
</protein>
<dbReference type="AlphaFoldDB" id="A0A0P1GFT9"/>
<keyword evidence="3" id="KW-1185">Reference proteome</keyword>
<dbReference type="Proteomes" id="UP000052022">
    <property type="component" value="Unassembled WGS sequence"/>
</dbReference>
<feature type="region of interest" description="Disordered" evidence="1">
    <location>
        <begin position="13"/>
        <end position="37"/>
    </location>
</feature>
<sequence length="37" mass="4076">MVAQIFDCRNDWGLGLGKKSSAGNVKEEARKNKTPEP</sequence>
<evidence type="ECO:0000256" key="1">
    <source>
        <dbReference type="SAM" id="MobiDB-lite"/>
    </source>
</evidence>
<reference evidence="2 3" key="1">
    <citation type="submission" date="2015-09" db="EMBL/GenBank/DDBJ databases">
        <authorList>
            <consortium name="Swine Surveillance"/>
        </authorList>
    </citation>
    <scope>NUCLEOTIDE SEQUENCE [LARGE SCALE GENOMIC DNA]</scope>
    <source>
        <strain evidence="2 3">CECT 7557</strain>
    </source>
</reference>